<dbReference type="Proteomes" id="UP000298327">
    <property type="component" value="Unassembled WGS sequence"/>
</dbReference>
<dbReference type="EMBL" id="SEOQ01000127">
    <property type="protein sequence ID" value="TFY69803.1"/>
    <property type="molecule type" value="Genomic_DNA"/>
</dbReference>
<organism evidence="1 2">
    <name type="scientific">Dentipellis fragilis</name>
    <dbReference type="NCBI Taxonomy" id="205917"/>
    <lineage>
        <taxon>Eukaryota</taxon>
        <taxon>Fungi</taxon>
        <taxon>Dikarya</taxon>
        <taxon>Basidiomycota</taxon>
        <taxon>Agaricomycotina</taxon>
        <taxon>Agaricomycetes</taxon>
        <taxon>Russulales</taxon>
        <taxon>Hericiaceae</taxon>
        <taxon>Dentipellis</taxon>
    </lineage>
</organism>
<dbReference type="AlphaFoldDB" id="A0A4Y9Z7H8"/>
<proteinExistence type="predicted"/>
<gene>
    <name evidence="1" type="ORF">EVG20_g2987</name>
</gene>
<reference evidence="1 2" key="1">
    <citation type="submission" date="2019-02" db="EMBL/GenBank/DDBJ databases">
        <title>Genome sequencing of the rare red list fungi Dentipellis fragilis.</title>
        <authorList>
            <person name="Buettner E."/>
            <person name="Kellner H."/>
        </authorList>
    </citation>
    <scope>NUCLEOTIDE SEQUENCE [LARGE SCALE GENOMIC DNA]</scope>
    <source>
        <strain evidence="1 2">DSM 105465</strain>
    </source>
</reference>
<evidence type="ECO:0000313" key="1">
    <source>
        <dbReference type="EMBL" id="TFY69803.1"/>
    </source>
</evidence>
<protein>
    <submittedName>
        <fullName evidence="1">Uncharacterized protein</fullName>
    </submittedName>
</protein>
<comment type="caution">
    <text evidence="1">The sequence shown here is derived from an EMBL/GenBank/DDBJ whole genome shotgun (WGS) entry which is preliminary data.</text>
</comment>
<sequence length="138" mass="14895">MEKVMNPPHPEAIFEGSDMTGHILGLENTQRCLLQVLKSFSLPAFTSGTKEDGTPSFLVDAIAELATVLPSMESHHSARDTISNLRSLGQGTPSVLDGYLRRLEEYDILKQQVHSSTAEVADASHGLGQLTLPPALTL</sequence>
<keyword evidence="2" id="KW-1185">Reference proteome</keyword>
<evidence type="ECO:0000313" key="2">
    <source>
        <dbReference type="Proteomes" id="UP000298327"/>
    </source>
</evidence>
<name>A0A4Y9Z7H8_9AGAM</name>
<accession>A0A4Y9Z7H8</accession>